<organism evidence="8 9">
    <name type="scientific">Kushneria phyllosphaerae</name>
    <dbReference type="NCBI Taxonomy" id="2100822"/>
    <lineage>
        <taxon>Bacteria</taxon>
        <taxon>Pseudomonadati</taxon>
        <taxon>Pseudomonadota</taxon>
        <taxon>Gammaproteobacteria</taxon>
        <taxon>Oceanospirillales</taxon>
        <taxon>Halomonadaceae</taxon>
        <taxon>Kushneria</taxon>
    </lineage>
</organism>
<feature type="domain" description="EamA" evidence="7">
    <location>
        <begin position="12"/>
        <end position="137"/>
    </location>
</feature>
<evidence type="ECO:0000256" key="6">
    <source>
        <dbReference type="SAM" id="Phobius"/>
    </source>
</evidence>
<dbReference type="AlphaFoldDB" id="A0A2R8CQR1"/>
<keyword evidence="9" id="KW-1185">Reference proteome</keyword>
<dbReference type="OrthoDB" id="9809509at2"/>
<comment type="similarity">
    <text evidence="2">Belongs to the EamA transporter family.</text>
</comment>
<feature type="transmembrane region" description="Helical" evidence="6">
    <location>
        <begin position="212"/>
        <end position="233"/>
    </location>
</feature>
<keyword evidence="5 6" id="KW-0472">Membrane</keyword>
<dbReference type="Gene3D" id="1.10.3730.20">
    <property type="match status" value="2"/>
</dbReference>
<evidence type="ECO:0000256" key="3">
    <source>
        <dbReference type="ARBA" id="ARBA00022692"/>
    </source>
</evidence>
<feature type="transmembrane region" description="Helical" evidence="6">
    <location>
        <begin position="153"/>
        <end position="169"/>
    </location>
</feature>
<keyword evidence="3 6" id="KW-0812">Transmembrane</keyword>
<evidence type="ECO:0000256" key="5">
    <source>
        <dbReference type="ARBA" id="ARBA00023136"/>
    </source>
</evidence>
<keyword evidence="4 6" id="KW-1133">Transmembrane helix</keyword>
<feature type="transmembrane region" description="Helical" evidence="6">
    <location>
        <begin position="123"/>
        <end position="141"/>
    </location>
</feature>
<dbReference type="SUPFAM" id="SSF103481">
    <property type="entry name" value="Multidrug resistance efflux transporter EmrE"/>
    <property type="match status" value="2"/>
</dbReference>
<evidence type="ECO:0000256" key="2">
    <source>
        <dbReference type="ARBA" id="ARBA00007362"/>
    </source>
</evidence>
<dbReference type="Proteomes" id="UP000244934">
    <property type="component" value="Unassembled WGS sequence"/>
</dbReference>
<dbReference type="GO" id="GO:0016020">
    <property type="term" value="C:membrane"/>
    <property type="evidence" value="ECO:0007669"/>
    <property type="project" value="UniProtKB-SubCell"/>
</dbReference>
<dbReference type="PANTHER" id="PTHR32322">
    <property type="entry name" value="INNER MEMBRANE TRANSPORTER"/>
    <property type="match status" value="1"/>
</dbReference>
<feature type="transmembrane region" description="Helical" evidence="6">
    <location>
        <begin position="181"/>
        <end position="200"/>
    </location>
</feature>
<evidence type="ECO:0000259" key="7">
    <source>
        <dbReference type="Pfam" id="PF00892"/>
    </source>
</evidence>
<dbReference type="InterPro" id="IPR050638">
    <property type="entry name" value="AA-Vitamin_Transporters"/>
</dbReference>
<dbReference type="InterPro" id="IPR000620">
    <property type="entry name" value="EamA_dom"/>
</dbReference>
<sequence>MTLERLIPLAFVGIWSTGFIAARLVAPWTDPLTFLSYRFLLSALVFILIAQAVGASWPRGRAAWARALVVGILLQSLYLGGVFWAVNRGLPAGVAALVVGLQPLATTIFASSMLDERPDTRQWLGVLIGFIGTLLVLLPGLETDFGEIDPLPLVAVLIAMLSITLGTIWQKRTGPGADLRTNAAIQFIGAFVVTLPLALATENMRFESNWQAWTGLLWSVFGLSVGAISLLLVMIRRGSVSSVASLFYLVPPVVALLSWLLFDETLGPLQVGGMLLAACGVGLAGRQTSSRR</sequence>
<feature type="transmembrane region" description="Helical" evidence="6">
    <location>
        <begin position="268"/>
        <end position="285"/>
    </location>
</feature>
<evidence type="ECO:0000313" key="9">
    <source>
        <dbReference type="Proteomes" id="UP000244934"/>
    </source>
</evidence>
<evidence type="ECO:0000313" key="8">
    <source>
        <dbReference type="EMBL" id="SPJ35133.1"/>
    </source>
</evidence>
<feature type="transmembrane region" description="Helical" evidence="6">
    <location>
        <begin position="67"/>
        <end position="86"/>
    </location>
</feature>
<feature type="transmembrane region" description="Helical" evidence="6">
    <location>
        <begin position="245"/>
        <end position="262"/>
    </location>
</feature>
<dbReference type="Pfam" id="PF00892">
    <property type="entry name" value="EamA"/>
    <property type="match status" value="2"/>
</dbReference>
<proteinExistence type="inferred from homology"/>
<feature type="transmembrane region" description="Helical" evidence="6">
    <location>
        <begin position="35"/>
        <end position="55"/>
    </location>
</feature>
<dbReference type="EMBL" id="ONZI01000004">
    <property type="protein sequence ID" value="SPJ35133.1"/>
    <property type="molecule type" value="Genomic_DNA"/>
</dbReference>
<feature type="domain" description="EamA" evidence="7">
    <location>
        <begin position="154"/>
        <end position="283"/>
    </location>
</feature>
<evidence type="ECO:0000256" key="4">
    <source>
        <dbReference type="ARBA" id="ARBA00022989"/>
    </source>
</evidence>
<gene>
    <name evidence="8" type="primary">yijE</name>
    <name evidence="8" type="ORF">KSP9073_03184</name>
</gene>
<dbReference type="RefSeq" id="WP_108843899.1">
    <property type="nucleotide sequence ID" value="NZ_ONZI01000004.1"/>
</dbReference>
<accession>A0A2R8CQR1</accession>
<protein>
    <submittedName>
        <fullName evidence="8">Putative cystine transporter YijE</fullName>
    </submittedName>
</protein>
<feature type="transmembrane region" description="Helical" evidence="6">
    <location>
        <begin position="7"/>
        <end position="29"/>
    </location>
</feature>
<dbReference type="PANTHER" id="PTHR32322:SF2">
    <property type="entry name" value="EAMA DOMAIN-CONTAINING PROTEIN"/>
    <property type="match status" value="1"/>
</dbReference>
<evidence type="ECO:0000256" key="1">
    <source>
        <dbReference type="ARBA" id="ARBA00004141"/>
    </source>
</evidence>
<comment type="subcellular location">
    <subcellularLocation>
        <location evidence="1">Membrane</location>
        <topology evidence="1">Multi-pass membrane protein</topology>
    </subcellularLocation>
</comment>
<name>A0A2R8CQR1_9GAMM</name>
<reference evidence="9" key="1">
    <citation type="submission" date="2018-03" db="EMBL/GenBank/DDBJ databases">
        <authorList>
            <person name="Navarro De La Torre S."/>
        </authorList>
    </citation>
    <scope>NUCLEOTIDE SEQUENCE [LARGE SCALE GENOMIC DNA]</scope>
    <source>
        <strain evidence="9">EAod3</strain>
    </source>
</reference>
<feature type="transmembrane region" description="Helical" evidence="6">
    <location>
        <begin position="92"/>
        <end position="111"/>
    </location>
</feature>
<dbReference type="InterPro" id="IPR037185">
    <property type="entry name" value="EmrE-like"/>
</dbReference>